<dbReference type="Pfam" id="PF00708">
    <property type="entry name" value="Acylphosphatase"/>
    <property type="match status" value="1"/>
</dbReference>
<dbReference type="PANTHER" id="PTHR47268:SF4">
    <property type="entry name" value="ACYLPHOSPHATASE"/>
    <property type="match status" value="1"/>
</dbReference>
<dbReference type="OrthoDB" id="9808093at2"/>
<evidence type="ECO:0000256" key="5">
    <source>
        <dbReference type="PROSITE-ProRule" id="PRU00409"/>
    </source>
</evidence>
<evidence type="ECO:0000256" key="6">
    <source>
        <dbReference type="PROSITE-ProRule" id="PRU00520"/>
    </source>
</evidence>
<dbReference type="SUPFAM" id="SSF56059">
    <property type="entry name" value="Glutathione synthetase ATP-binding domain-like"/>
    <property type="match status" value="1"/>
</dbReference>
<comment type="similarity">
    <text evidence="1 7">Belongs to the acylphosphatase family.</text>
</comment>
<evidence type="ECO:0000256" key="4">
    <source>
        <dbReference type="ARBA" id="ARBA00047645"/>
    </source>
</evidence>
<feature type="domain" description="ATP-grasp" evidence="9">
    <location>
        <begin position="81"/>
        <end position="336"/>
    </location>
</feature>
<dbReference type="InterPro" id="IPR036046">
    <property type="entry name" value="Acylphosphatase-like_dom_sf"/>
</dbReference>
<dbReference type="EMBL" id="NFZW01000015">
    <property type="protein sequence ID" value="RFA34657.1"/>
    <property type="molecule type" value="Genomic_DNA"/>
</dbReference>
<reference evidence="12" key="1">
    <citation type="submission" date="2017-05" db="EMBL/GenBank/DDBJ databases">
        <authorList>
            <person name="Sharma S."/>
            <person name="Sidhu C."/>
            <person name="Pinnaka A.K."/>
        </authorList>
    </citation>
    <scope>NUCLEOTIDE SEQUENCE [LARGE SCALE GENOMIC DNA]</scope>
    <source>
        <strain evidence="12">AK93</strain>
    </source>
</reference>
<feature type="domain" description="Acylphosphatase-like" evidence="10">
    <location>
        <begin position="413"/>
        <end position="499"/>
    </location>
</feature>
<dbReference type="Gene3D" id="3.30.70.100">
    <property type="match status" value="1"/>
</dbReference>
<dbReference type="Gene3D" id="3.30.470.20">
    <property type="entry name" value="ATP-grasp fold, B domain"/>
    <property type="match status" value="1"/>
</dbReference>
<evidence type="ECO:0000256" key="3">
    <source>
        <dbReference type="ARBA" id="ARBA00015991"/>
    </source>
</evidence>
<feature type="region of interest" description="Disordered" evidence="8">
    <location>
        <begin position="495"/>
        <end position="523"/>
    </location>
</feature>
<protein>
    <recommendedName>
        <fullName evidence="3 6">acylphosphatase</fullName>
        <ecNumber evidence="2 6">3.6.1.7</ecNumber>
    </recommendedName>
</protein>
<dbReference type="PROSITE" id="PS50975">
    <property type="entry name" value="ATP_GRASP"/>
    <property type="match status" value="1"/>
</dbReference>
<dbReference type="AlphaFoldDB" id="A0A3E0WRQ0"/>
<dbReference type="PROSITE" id="PS51160">
    <property type="entry name" value="ACYLPHOSPHATASE_3"/>
    <property type="match status" value="1"/>
</dbReference>
<proteinExistence type="inferred from homology"/>
<feature type="active site" evidence="6">
    <location>
        <position position="428"/>
    </location>
</feature>
<evidence type="ECO:0000256" key="7">
    <source>
        <dbReference type="RuleBase" id="RU004168"/>
    </source>
</evidence>
<dbReference type="SUPFAM" id="SSF54975">
    <property type="entry name" value="Acylphosphatase/BLUF domain-like"/>
    <property type="match status" value="1"/>
</dbReference>
<dbReference type="InterPro" id="IPR001792">
    <property type="entry name" value="Acylphosphatase-like_dom"/>
</dbReference>
<dbReference type="GO" id="GO:0005524">
    <property type="term" value="F:ATP binding"/>
    <property type="evidence" value="ECO:0007669"/>
    <property type="project" value="UniProtKB-UniRule"/>
</dbReference>
<keyword evidence="6" id="KW-0378">Hydrolase</keyword>
<dbReference type="Proteomes" id="UP000256763">
    <property type="component" value="Unassembled WGS sequence"/>
</dbReference>
<accession>A0A3E0WRQ0</accession>
<dbReference type="InterPro" id="IPR020456">
    <property type="entry name" value="Acylphosphatase"/>
</dbReference>
<evidence type="ECO:0000259" key="10">
    <source>
        <dbReference type="PROSITE" id="PS51160"/>
    </source>
</evidence>
<sequence length="523" mass="56796">MSVSTVQQLITDAELGQGELISVVTEIEARRLGLKIIPVTRGMFFAEDPAGGRRAHFYRACGSSVTRASELLMWNKAAFRRFLKLNTKVCLGDWACFEQQDYSEALAFAQSLDFQVVLKPAASSKGRGFVGSIKDEASFANGWRYTRRYASRSGILVERRFVGADYRLYVVDGSVVGVLKREPASVVGNGTASVEQLINENNARRRLNPHTAGRQIVVDNEVLANLSDAGFRLNDVLPEGVRLRLRKSANVSAGGDFIDVTDDVHPSYLSVASEIANALRPVQQFGLDLLTKDIRKPASQGYLVIECEGDPAVSNAHFPMQGIGRNVVGEIVRSYFPGVDKIAFPDGLVGATGIDYALMKPGGAGYEAAELAIDRVMTLRSPNRKRRALRSGGRQKVESGASEAASPNTDSAALSLLIEGKVIGVGYRRWAKARAEELGLSGWVRNRSDRKVEMVIAGTEEKLAEMQQLCRRGPAKARVEGVTEASYTGKVAAGFRRRKSKQVTEPEGVISSKSKPASEALPA</sequence>
<comment type="catalytic activity">
    <reaction evidence="4 6">
        <text>an acyl phosphate + H2O = a carboxylate + phosphate + H(+)</text>
        <dbReference type="Rhea" id="RHEA:14965"/>
        <dbReference type="ChEBI" id="CHEBI:15377"/>
        <dbReference type="ChEBI" id="CHEBI:15378"/>
        <dbReference type="ChEBI" id="CHEBI:29067"/>
        <dbReference type="ChEBI" id="CHEBI:43474"/>
        <dbReference type="ChEBI" id="CHEBI:59918"/>
        <dbReference type="EC" id="3.6.1.7"/>
    </reaction>
</comment>
<evidence type="ECO:0000259" key="9">
    <source>
        <dbReference type="PROSITE" id="PS50975"/>
    </source>
</evidence>
<dbReference type="GO" id="GO:0046872">
    <property type="term" value="F:metal ion binding"/>
    <property type="evidence" value="ECO:0007669"/>
    <property type="project" value="InterPro"/>
</dbReference>
<evidence type="ECO:0000256" key="2">
    <source>
        <dbReference type="ARBA" id="ARBA00012150"/>
    </source>
</evidence>
<keyword evidence="5" id="KW-0547">Nucleotide-binding</keyword>
<evidence type="ECO:0000256" key="1">
    <source>
        <dbReference type="ARBA" id="ARBA00005614"/>
    </source>
</evidence>
<keyword evidence="5" id="KW-0067">ATP-binding</keyword>
<feature type="active site" evidence="6">
    <location>
        <position position="446"/>
    </location>
</feature>
<dbReference type="GO" id="GO:0003998">
    <property type="term" value="F:acylphosphatase activity"/>
    <property type="evidence" value="ECO:0007669"/>
    <property type="project" value="UniProtKB-EC"/>
</dbReference>
<keyword evidence="12" id="KW-1185">Reference proteome</keyword>
<dbReference type="EC" id="3.6.1.7" evidence="2 6"/>
<dbReference type="InterPro" id="IPR011761">
    <property type="entry name" value="ATP-grasp"/>
</dbReference>
<dbReference type="PANTHER" id="PTHR47268">
    <property type="entry name" value="ACYLPHOSPHATASE"/>
    <property type="match status" value="1"/>
</dbReference>
<gene>
    <name evidence="11" type="ORF">CAL65_14950</name>
</gene>
<feature type="region of interest" description="Disordered" evidence="8">
    <location>
        <begin position="384"/>
        <end position="407"/>
    </location>
</feature>
<evidence type="ECO:0000313" key="12">
    <source>
        <dbReference type="Proteomes" id="UP000256763"/>
    </source>
</evidence>
<evidence type="ECO:0000256" key="8">
    <source>
        <dbReference type="SAM" id="MobiDB-lite"/>
    </source>
</evidence>
<comment type="caution">
    <text evidence="11">The sequence shown here is derived from an EMBL/GenBank/DDBJ whole genome shotgun (WGS) entry which is preliminary data.</text>
</comment>
<name>A0A3E0WRQ0_9GAMM</name>
<evidence type="ECO:0000313" key="11">
    <source>
        <dbReference type="EMBL" id="RFA34657.1"/>
    </source>
</evidence>
<organism evidence="11 12">
    <name type="scientific">Alkalilimnicola ehrlichii</name>
    <dbReference type="NCBI Taxonomy" id="351052"/>
    <lineage>
        <taxon>Bacteria</taxon>
        <taxon>Pseudomonadati</taxon>
        <taxon>Pseudomonadota</taxon>
        <taxon>Gammaproteobacteria</taxon>
        <taxon>Chromatiales</taxon>
        <taxon>Ectothiorhodospiraceae</taxon>
        <taxon>Alkalilimnicola</taxon>
    </lineage>
</organism>